<dbReference type="InterPro" id="IPR029063">
    <property type="entry name" value="SAM-dependent_MTases_sf"/>
</dbReference>
<dbReference type="InterPro" id="IPR056743">
    <property type="entry name" value="TRM5-TYW2-like_MTfase"/>
</dbReference>
<reference evidence="7" key="1">
    <citation type="journal article" date="2005" name="Int. J. Syst. Evol. Microbiol.">
        <title>Methanofollis formosanus sp. nov., isolated from a fish pond.</title>
        <authorList>
            <person name="Wu S.Y."/>
            <person name="Chen S.C."/>
            <person name="Lai M.C."/>
        </authorList>
    </citation>
    <scope>NUCLEOTIDE SEQUENCE</scope>
    <source>
        <strain evidence="7">ML15</strain>
    </source>
</reference>
<evidence type="ECO:0000313" key="8">
    <source>
        <dbReference type="Proteomes" id="UP000826709"/>
    </source>
</evidence>
<dbReference type="GO" id="GO:0002939">
    <property type="term" value="P:tRNA N1-guanine methylation"/>
    <property type="evidence" value="ECO:0007669"/>
    <property type="project" value="TreeGrafter"/>
</dbReference>
<organism evidence="7 8">
    <name type="scientific">Methanofollis formosanus</name>
    <dbReference type="NCBI Taxonomy" id="299308"/>
    <lineage>
        <taxon>Archaea</taxon>
        <taxon>Methanobacteriati</taxon>
        <taxon>Methanobacteriota</taxon>
        <taxon>Stenosarchaea group</taxon>
        <taxon>Methanomicrobia</taxon>
        <taxon>Methanomicrobiales</taxon>
        <taxon>Methanomicrobiaceae</taxon>
        <taxon>Methanofollis</taxon>
    </lineage>
</organism>
<keyword evidence="1" id="KW-0963">Cytoplasm</keyword>
<dbReference type="PANTHER" id="PTHR23245">
    <property type="entry name" value="TRNA METHYLTRANSFERASE"/>
    <property type="match status" value="1"/>
</dbReference>
<evidence type="ECO:0000256" key="1">
    <source>
        <dbReference type="ARBA" id="ARBA00022490"/>
    </source>
</evidence>
<proteinExistence type="predicted"/>
<dbReference type="Proteomes" id="UP000826709">
    <property type="component" value="Chromosome"/>
</dbReference>
<dbReference type="InterPro" id="IPR030382">
    <property type="entry name" value="MeTrfase_TRM5/TYW2"/>
</dbReference>
<dbReference type="GO" id="GO:0008175">
    <property type="term" value="F:tRNA methyltransferase activity"/>
    <property type="evidence" value="ECO:0007669"/>
    <property type="project" value="TreeGrafter"/>
</dbReference>
<evidence type="ECO:0000256" key="4">
    <source>
        <dbReference type="ARBA" id="ARBA00022691"/>
    </source>
</evidence>
<keyword evidence="3" id="KW-0808">Transferase</keyword>
<evidence type="ECO:0000256" key="2">
    <source>
        <dbReference type="ARBA" id="ARBA00022603"/>
    </source>
</evidence>
<dbReference type="InterPro" id="IPR056744">
    <property type="entry name" value="TRM5/TYW2-like_N"/>
</dbReference>
<evidence type="ECO:0000313" key="7">
    <source>
        <dbReference type="EMBL" id="QYZ78623.1"/>
    </source>
</evidence>
<keyword evidence="4" id="KW-0949">S-adenosyl-L-methionine</keyword>
<sequence length="203" mass="22786">MRLRESLAGSVPAPYLDLLTDRYNVIGDVAVLSLHLLLRAYEKESALTVVRNRKNIRTVLNRVSKLEGDHRVAHYEAVAGEETVTCHREYGFSYRLDVATVFFNPSLGTERQRVAGMVKPGERVLVPFAGVGPFVVPAATRGAQVVPLVRADGIVHFYTFKKPKEIAGLSGSFREMRLEIRSYRRCGNVAQGVSRWVFDLVRR</sequence>
<name>A0A8G1A0V3_9EURY</name>
<evidence type="ECO:0000256" key="5">
    <source>
        <dbReference type="ARBA" id="ARBA00022694"/>
    </source>
</evidence>
<dbReference type="RefSeq" id="WP_220682385.1">
    <property type="nucleotide sequence ID" value="NZ_CP037968.1"/>
</dbReference>
<keyword evidence="2" id="KW-0489">Methyltransferase</keyword>
<dbReference type="AlphaFoldDB" id="A0A8G1A0V3"/>
<reference evidence="7" key="2">
    <citation type="submission" date="2019-03" db="EMBL/GenBank/DDBJ databases">
        <authorList>
            <person name="Chen S.-C."/>
            <person name="Wu S.-Y."/>
            <person name="Lai M.-C."/>
        </authorList>
    </citation>
    <scope>NUCLEOTIDE SEQUENCE</scope>
    <source>
        <strain evidence="7">ML15</strain>
    </source>
</reference>
<dbReference type="Gene3D" id="3.30.300.110">
    <property type="entry name" value="Met-10+ protein-like domains"/>
    <property type="match status" value="1"/>
</dbReference>
<dbReference type="EMBL" id="CP037968">
    <property type="protein sequence ID" value="QYZ78623.1"/>
    <property type="molecule type" value="Genomic_DNA"/>
</dbReference>
<evidence type="ECO:0000259" key="6">
    <source>
        <dbReference type="PROSITE" id="PS51684"/>
    </source>
</evidence>
<dbReference type="Pfam" id="PF02475">
    <property type="entry name" value="TRM5-TYW2_MTfase"/>
    <property type="match status" value="1"/>
</dbReference>
<accession>A0A8G1A0V3</accession>
<dbReference type="KEGG" id="mfk:E2N92_03885"/>
<dbReference type="PANTHER" id="PTHR23245:SF36">
    <property type="entry name" value="TRNA (GUANINE(37)-N1)-METHYLTRANSFERASE"/>
    <property type="match status" value="1"/>
</dbReference>
<keyword evidence="8" id="KW-1185">Reference proteome</keyword>
<dbReference type="Pfam" id="PF25133">
    <property type="entry name" value="TYW2_N_2"/>
    <property type="match status" value="1"/>
</dbReference>
<feature type="domain" description="SAM-dependent methyltransferase TRM5/TYW2-type" evidence="6">
    <location>
        <begin position="23"/>
        <end position="203"/>
    </location>
</feature>
<gene>
    <name evidence="7" type="ORF">E2N92_03885</name>
</gene>
<protein>
    <recommendedName>
        <fullName evidence="6">SAM-dependent methyltransferase TRM5/TYW2-type domain-containing protein</fullName>
    </recommendedName>
</protein>
<dbReference type="PROSITE" id="PS51684">
    <property type="entry name" value="SAM_MT_TRM5_TYW2"/>
    <property type="match status" value="1"/>
</dbReference>
<dbReference type="SUPFAM" id="SSF53335">
    <property type="entry name" value="S-adenosyl-L-methionine-dependent methyltransferases"/>
    <property type="match status" value="1"/>
</dbReference>
<evidence type="ECO:0000256" key="3">
    <source>
        <dbReference type="ARBA" id="ARBA00022679"/>
    </source>
</evidence>
<dbReference type="OrthoDB" id="8079at2157"/>
<keyword evidence="5" id="KW-0819">tRNA processing</keyword>
<dbReference type="GO" id="GO:0005737">
    <property type="term" value="C:cytoplasm"/>
    <property type="evidence" value="ECO:0007669"/>
    <property type="project" value="TreeGrafter"/>
</dbReference>
<dbReference type="Gene3D" id="3.40.50.150">
    <property type="entry name" value="Vaccinia Virus protein VP39"/>
    <property type="match status" value="1"/>
</dbReference>